<dbReference type="GO" id="GO:0140359">
    <property type="term" value="F:ABC-type transporter activity"/>
    <property type="evidence" value="ECO:0007669"/>
    <property type="project" value="InterPro"/>
</dbReference>
<dbReference type="Proteomes" id="UP000198662">
    <property type="component" value="Unassembled WGS sequence"/>
</dbReference>
<dbReference type="Pfam" id="PF01061">
    <property type="entry name" value="ABC2_membrane"/>
    <property type="match status" value="1"/>
</dbReference>
<evidence type="ECO:0000313" key="7">
    <source>
        <dbReference type="EMBL" id="SDK93488.1"/>
    </source>
</evidence>
<dbReference type="OrthoDB" id="4071761at2"/>
<protein>
    <submittedName>
        <fullName evidence="7">ABC-2 type transport system permease protein</fullName>
    </submittedName>
</protein>
<evidence type="ECO:0000259" key="6">
    <source>
        <dbReference type="Pfam" id="PF01061"/>
    </source>
</evidence>
<keyword evidence="8" id="KW-1185">Reference proteome</keyword>
<feature type="transmembrane region" description="Helical" evidence="5">
    <location>
        <begin position="36"/>
        <end position="56"/>
    </location>
</feature>
<dbReference type="STRING" id="380244.SAMN05216298_2111"/>
<sequence length="278" mass="28815">MPDTAPALAPPSAPPPAPPIPAALAAEIRKGLANQLAHPLGHAVTLAIGISMYLGLQYVMGQGALRADLMPATLIAIGAYWFLQYSGQVMVADLIEEQRTGTFAAAHMSVAPLWAAMAGRLATAALFALPIAVLASLVPALAVGIRIPWHPAALVPCLLLAADILAFTFLMAAIAVRTPAVGAIHSLLTSLVLMLNGAFMPLALYPEWMAAAARLLPTTLAIEAIGRVLLDGAPLAAVWSDGTLPLLIAHTAALAGAGAWLLHRNRRLALADGRIGRY</sequence>
<dbReference type="RefSeq" id="WP_091047314.1">
    <property type="nucleotide sequence ID" value="NZ_FNGF01000002.1"/>
</dbReference>
<dbReference type="InterPro" id="IPR013525">
    <property type="entry name" value="ABC2_TM"/>
</dbReference>
<feature type="transmembrane region" description="Helical" evidence="5">
    <location>
        <begin position="242"/>
        <end position="262"/>
    </location>
</feature>
<keyword evidence="3 5" id="KW-1133">Transmembrane helix</keyword>
<dbReference type="PANTHER" id="PTHR43229">
    <property type="entry name" value="NODULATION PROTEIN J"/>
    <property type="match status" value="1"/>
</dbReference>
<feature type="transmembrane region" description="Helical" evidence="5">
    <location>
        <begin position="152"/>
        <end position="176"/>
    </location>
</feature>
<dbReference type="PANTHER" id="PTHR43229:SF6">
    <property type="entry name" value="ABC-TYPE MULTIDRUG TRANSPORT SYSTEM, PERMEASE COMPONENT"/>
    <property type="match status" value="1"/>
</dbReference>
<evidence type="ECO:0000256" key="3">
    <source>
        <dbReference type="ARBA" id="ARBA00022989"/>
    </source>
</evidence>
<dbReference type="AlphaFoldDB" id="A0A1G9FYN0"/>
<evidence type="ECO:0000256" key="2">
    <source>
        <dbReference type="ARBA" id="ARBA00022692"/>
    </source>
</evidence>
<dbReference type="EMBL" id="FNGF01000002">
    <property type="protein sequence ID" value="SDK93488.1"/>
    <property type="molecule type" value="Genomic_DNA"/>
</dbReference>
<comment type="subcellular location">
    <subcellularLocation>
        <location evidence="1">Membrane</location>
        <topology evidence="1">Multi-pass membrane protein</topology>
    </subcellularLocation>
</comment>
<reference evidence="8" key="1">
    <citation type="submission" date="2016-10" db="EMBL/GenBank/DDBJ databases">
        <authorList>
            <person name="Varghese N."/>
            <person name="Submissions S."/>
        </authorList>
    </citation>
    <scope>NUCLEOTIDE SEQUENCE [LARGE SCALE GENOMIC DNA]</scope>
    <source>
        <strain evidence="8">CGMCC 4.3147</strain>
    </source>
</reference>
<feature type="transmembrane region" description="Helical" evidence="5">
    <location>
        <begin position="182"/>
        <end position="204"/>
    </location>
</feature>
<organism evidence="7 8">
    <name type="scientific">Glycomyces sambucus</name>
    <dbReference type="NCBI Taxonomy" id="380244"/>
    <lineage>
        <taxon>Bacteria</taxon>
        <taxon>Bacillati</taxon>
        <taxon>Actinomycetota</taxon>
        <taxon>Actinomycetes</taxon>
        <taxon>Glycomycetales</taxon>
        <taxon>Glycomycetaceae</taxon>
        <taxon>Glycomyces</taxon>
    </lineage>
</organism>
<keyword evidence="4 5" id="KW-0472">Membrane</keyword>
<dbReference type="InterPro" id="IPR051784">
    <property type="entry name" value="Nod_factor_ABC_transporter"/>
</dbReference>
<name>A0A1G9FYN0_9ACTN</name>
<accession>A0A1G9FYN0</accession>
<keyword evidence="2 5" id="KW-0812">Transmembrane</keyword>
<proteinExistence type="predicted"/>
<gene>
    <name evidence="7" type="ORF">SAMN05216298_2111</name>
</gene>
<evidence type="ECO:0000256" key="5">
    <source>
        <dbReference type="SAM" id="Phobius"/>
    </source>
</evidence>
<feature type="transmembrane region" description="Helical" evidence="5">
    <location>
        <begin position="121"/>
        <end position="145"/>
    </location>
</feature>
<feature type="domain" description="ABC-2 type transporter transmembrane" evidence="6">
    <location>
        <begin position="33"/>
        <end position="225"/>
    </location>
</feature>
<dbReference type="GO" id="GO:0016020">
    <property type="term" value="C:membrane"/>
    <property type="evidence" value="ECO:0007669"/>
    <property type="project" value="UniProtKB-SubCell"/>
</dbReference>
<evidence type="ECO:0000313" key="8">
    <source>
        <dbReference type="Proteomes" id="UP000198662"/>
    </source>
</evidence>
<evidence type="ECO:0000256" key="1">
    <source>
        <dbReference type="ARBA" id="ARBA00004141"/>
    </source>
</evidence>
<evidence type="ECO:0000256" key="4">
    <source>
        <dbReference type="ARBA" id="ARBA00023136"/>
    </source>
</evidence>